<protein>
    <submittedName>
        <fullName evidence="2">Uncharacterized protein</fullName>
    </submittedName>
</protein>
<evidence type="ECO:0000313" key="3">
    <source>
        <dbReference type="Proteomes" id="UP000619265"/>
    </source>
</evidence>
<dbReference type="PANTHER" id="PTHR47481">
    <property type="match status" value="1"/>
</dbReference>
<accession>A0A833XJ85</accession>
<gene>
    <name evidence="2" type="ORF">F2P56_012867</name>
</gene>
<feature type="compositionally biased region" description="Low complexity" evidence="1">
    <location>
        <begin position="47"/>
        <end position="63"/>
    </location>
</feature>
<dbReference type="Proteomes" id="UP000619265">
    <property type="component" value="Unassembled WGS sequence"/>
</dbReference>
<proteinExistence type="predicted"/>
<dbReference type="EMBL" id="LIHL02000006">
    <property type="protein sequence ID" value="KAF5468737.1"/>
    <property type="molecule type" value="Genomic_DNA"/>
</dbReference>
<organism evidence="2 3">
    <name type="scientific">Juglans regia</name>
    <name type="common">English walnut</name>
    <dbReference type="NCBI Taxonomy" id="51240"/>
    <lineage>
        <taxon>Eukaryota</taxon>
        <taxon>Viridiplantae</taxon>
        <taxon>Streptophyta</taxon>
        <taxon>Embryophyta</taxon>
        <taxon>Tracheophyta</taxon>
        <taxon>Spermatophyta</taxon>
        <taxon>Magnoliopsida</taxon>
        <taxon>eudicotyledons</taxon>
        <taxon>Gunneridae</taxon>
        <taxon>Pentapetalae</taxon>
        <taxon>rosids</taxon>
        <taxon>fabids</taxon>
        <taxon>Fagales</taxon>
        <taxon>Juglandaceae</taxon>
        <taxon>Juglans</taxon>
    </lineage>
</organism>
<feature type="region of interest" description="Disordered" evidence="1">
    <location>
        <begin position="1"/>
        <end position="74"/>
    </location>
</feature>
<dbReference type="Gramene" id="Jr06_11440_p1">
    <property type="protein sequence ID" value="cds.Jr06_11440_p1"/>
    <property type="gene ID" value="Jr06_11440"/>
</dbReference>
<evidence type="ECO:0000313" key="2">
    <source>
        <dbReference type="EMBL" id="KAF5468737.1"/>
    </source>
</evidence>
<sequence>ENRLAHSSSSKQTFEPSANYTTHQSSGGRNQKGGRSSFRGRQGRGRGNYSNRGRGNFSGNQQQTPGGGPRPTCQVCQKSGHVALQCRHRFDHSYQTEAPQFFSANYTTNYSDPNSMGDTTWYPDSAATHHITNNLSHLNLSSEQYTGNEGIRVGDGSCLPIQHIGQSDGDIPPHRSNP</sequence>
<dbReference type="AlphaFoldDB" id="A0A833XJ85"/>
<dbReference type="PANTHER" id="PTHR47481:SF10">
    <property type="entry name" value="COPIA-LIKE POLYPROTEIN_RETROTRANSPOSON"/>
    <property type="match status" value="1"/>
</dbReference>
<comment type="caution">
    <text evidence="2">The sequence shown here is derived from an EMBL/GenBank/DDBJ whole genome shotgun (WGS) entry which is preliminary data.</text>
</comment>
<reference evidence="2" key="1">
    <citation type="submission" date="2015-10" db="EMBL/GenBank/DDBJ databases">
        <authorList>
            <person name="Martinez-Garcia P.J."/>
            <person name="Crepeau M.W."/>
            <person name="Puiu D."/>
            <person name="Gonzalez-Ibeas D."/>
            <person name="Whalen J."/>
            <person name="Stevens K."/>
            <person name="Paul R."/>
            <person name="Butterfield T."/>
            <person name="Britton M."/>
            <person name="Reagan R."/>
            <person name="Chakraborty S."/>
            <person name="Walawage S.L."/>
            <person name="Vasquez-Gross H.A."/>
            <person name="Cardeno C."/>
            <person name="Famula R."/>
            <person name="Pratt K."/>
            <person name="Kuruganti S."/>
            <person name="Aradhya M.K."/>
            <person name="Leslie C.A."/>
            <person name="Dandekar A.M."/>
            <person name="Salzberg S.L."/>
            <person name="Wegrzyn J.L."/>
            <person name="Langley C.H."/>
            <person name="Neale D.B."/>
        </authorList>
    </citation>
    <scope>NUCLEOTIDE SEQUENCE</scope>
    <source>
        <tissue evidence="2">Leaves</tissue>
    </source>
</reference>
<reference evidence="2" key="2">
    <citation type="submission" date="2020-03" db="EMBL/GenBank/DDBJ databases">
        <title>Walnut 2.0.</title>
        <authorList>
            <person name="Marrano A."/>
            <person name="Britton M."/>
            <person name="Zimin A.V."/>
            <person name="Zaini P.A."/>
            <person name="Workman R."/>
            <person name="Puiu D."/>
            <person name="Bianco L."/>
            <person name="Allen B.J."/>
            <person name="Troggio M."/>
            <person name="Leslie C.A."/>
            <person name="Timp W."/>
            <person name="Dendekar A."/>
            <person name="Salzberg S.L."/>
            <person name="Neale D.B."/>
        </authorList>
    </citation>
    <scope>NUCLEOTIDE SEQUENCE</scope>
    <source>
        <tissue evidence="2">Leaves</tissue>
    </source>
</reference>
<evidence type="ECO:0000256" key="1">
    <source>
        <dbReference type="SAM" id="MobiDB-lite"/>
    </source>
</evidence>
<name>A0A833XJ85_JUGRE</name>
<feature type="non-terminal residue" evidence="2">
    <location>
        <position position="1"/>
    </location>
</feature>
<feature type="compositionally biased region" description="Polar residues" evidence="1">
    <location>
        <begin position="1"/>
        <end position="29"/>
    </location>
</feature>